<dbReference type="Pfam" id="PF09136">
    <property type="entry name" value="Glucodextran_B"/>
    <property type="match status" value="1"/>
</dbReference>
<dbReference type="Gene3D" id="2.60.40.10">
    <property type="entry name" value="Immunoglobulins"/>
    <property type="match status" value="1"/>
</dbReference>
<dbReference type="InterPro" id="IPR013783">
    <property type="entry name" value="Ig-like_fold"/>
</dbReference>
<protein>
    <recommendedName>
        <fullName evidence="4">Bacterial Ig domain-containing protein</fullName>
    </recommendedName>
</protein>
<comment type="caution">
    <text evidence="2">The sequence shown here is derived from an EMBL/GenBank/DDBJ whole genome shotgun (WGS) entry which is preliminary data.</text>
</comment>
<keyword evidence="1" id="KW-0472">Membrane</keyword>
<organism evidence="2 3">
    <name type="scientific">Candidatus Zambryskibacteria bacterium CG_4_9_14_3_um_filter_42_15</name>
    <dbReference type="NCBI Taxonomy" id="1975112"/>
    <lineage>
        <taxon>Bacteria</taxon>
        <taxon>Candidatus Zambryskiibacteriota</taxon>
    </lineage>
</organism>
<proteinExistence type="predicted"/>
<accession>A0A2M7WSQ9</accession>
<evidence type="ECO:0008006" key="4">
    <source>
        <dbReference type="Google" id="ProtNLM"/>
    </source>
</evidence>
<dbReference type="Proteomes" id="UP000230758">
    <property type="component" value="Unassembled WGS sequence"/>
</dbReference>
<feature type="transmembrane region" description="Helical" evidence="1">
    <location>
        <begin position="12"/>
        <end position="28"/>
    </location>
</feature>
<keyword evidence="1" id="KW-0812">Transmembrane</keyword>
<evidence type="ECO:0000313" key="3">
    <source>
        <dbReference type="Proteomes" id="UP000230758"/>
    </source>
</evidence>
<evidence type="ECO:0000256" key="1">
    <source>
        <dbReference type="SAM" id="Phobius"/>
    </source>
</evidence>
<name>A0A2M7WSQ9_9BACT</name>
<dbReference type="AlphaFoldDB" id="A0A2M7WSQ9"/>
<evidence type="ECO:0000313" key="2">
    <source>
        <dbReference type="EMBL" id="PJA33047.1"/>
    </source>
</evidence>
<reference evidence="3" key="1">
    <citation type="submission" date="2017-09" db="EMBL/GenBank/DDBJ databases">
        <title>Depth-based differentiation of microbial function through sediment-hosted aquifers and enrichment of novel symbionts in the deep terrestrial subsurface.</title>
        <authorList>
            <person name="Probst A.J."/>
            <person name="Ladd B."/>
            <person name="Jarett J.K."/>
            <person name="Geller-Mcgrath D.E."/>
            <person name="Sieber C.M.K."/>
            <person name="Emerson J.B."/>
            <person name="Anantharaman K."/>
            <person name="Thomas B.C."/>
            <person name="Malmstrom R."/>
            <person name="Stieglmeier M."/>
            <person name="Klingl A."/>
            <person name="Woyke T."/>
            <person name="Ryan C.M."/>
            <person name="Banfield J.F."/>
        </authorList>
    </citation>
    <scope>NUCLEOTIDE SEQUENCE [LARGE SCALE GENOMIC DNA]</scope>
</reference>
<sequence>MKITSVEIKPKYTLIFALLILLVSYSLWEARFLILGPRIWISTPQNGETLGESLLTMTGRAKNVAWITLNDHQIFTDEKGNWSEELIVSSGISIITVKARDRFGRETAKSVEIFLK</sequence>
<keyword evidence="1" id="KW-1133">Transmembrane helix</keyword>
<dbReference type="EMBL" id="PFXF01000012">
    <property type="protein sequence ID" value="PJA33047.1"/>
    <property type="molecule type" value="Genomic_DNA"/>
</dbReference>
<gene>
    <name evidence="2" type="ORF">CO185_00730</name>
</gene>